<name>A0A345C1H5_9BACI</name>
<keyword evidence="2" id="KW-0472">Membrane</keyword>
<keyword evidence="2" id="KW-1133">Transmembrane helix</keyword>
<proteinExistence type="predicted"/>
<organism evidence="3 4">
    <name type="scientific">Salicibibacter kimchii</name>
    <dbReference type="NCBI Taxonomy" id="2099786"/>
    <lineage>
        <taxon>Bacteria</taxon>
        <taxon>Bacillati</taxon>
        <taxon>Bacillota</taxon>
        <taxon>Bacilli</taxon>
        <taxon>Bacillales</taxon>
        <taxon>Bacillaceae</taxon>
        <taxon>Salicibibacter</taxon>
    </lineage>
</organism>
<evidence type="ECO:0000313" key="3">
    <source>
        <dbReference type="EMBL" id="AXF57056.1"/>
    </source>
</evidence>
<accession>A0A345C1H5</accession>
<sequence length="192" mass="22549">MFDLYDLLRLLVSAFFILPIVSLIRESGYFLIATLLGAKNKHIYVGAGPILFRLPSIEIRRYFFITSWVTYDEIQPDHKFWHILIYASPMLSNIFVAAVINSLLGAEVIGGEIFWNTFLFYTFYFVLFDALPVYHPDGQPTNGRAIYDVIRHNHWHTSERRYDDPDHPAARTKEQEETIKNRDRDMDRREDG</sequence>
<feature type="transmembrane region" description="Helical" evidence="2">
    <location>
        <begin position="83"/>
        <end position="101"/>
    </location>
</feature>
<evidence type="ECO:0000313" key="4">
    <source>
        <dbReference type="Proteomes" id="UP000252100"/>
    </source>
</evidence>
<evidence type="ECO:0000256" key="2">
    <source>
        <dbReference type="SAM" id="Phobius"/>
    </source>
</evidence>
<evidence type="ECO:0000256" key="1">
    <source>
        <dbReference type="SAM" id="MobiDB-lite"/>
    </source>
</evidence>
<dbReference type="OrthoDB" id="849477at2"/>
<dbReference type="EMBL" id="CP031092">
    <property type="protein sequence ID" value="AXF57056.1"/>
    <property type="molecule type" value="Genomic_DNA"/>
</dbReference>
<keyword evidence="2" id="KW-0812">Transmembrane</keyword>
<dbReference type="AlphaFoldDB" id="A0A345C1H5"/>
<feature type="region of interest" description="Disordered" evidence="1">
    <location>
        <begin position="159"/>
        <end position="192"/>
    </location>
</feature>
<feature type="transmembrane region" description="Helical" evidence="2">
    <location>
        <begin position="113"/>
        <end position="134"/>
    </location>
</feature>
<reference evidence="3 4" key="1">
    <citation type="journal article" date="2018" name="J. Microbiol.">
        <title>Salicibibacter kimchii gen. nov., sp. nov., a moderately halophilic and alkalitolerant bacterium in the family Bacillaceae, isolated from kimchi.</title>
        <authorList>
            <person name="Jang J.Y."/>
            <person name="Oh Y.J."/>
            <person name="Lim S.K."/>
            <person name="Park H.K."/>
            <person name="Lee C."/>
            <person name="Kim J.Y."/>
            <person name="Lee M.A."/>
            <person name="Choi H.J."/>
        </authorList>
    </citation>
    <scope>NUCLEOTIDE SEQUENCE [LARGE SCALE GENOMIC DNA]</scope>
    <source>
        <strain evidence="3 4">NKC1-1</strain>
    </source>
</reference>
<feature type="transmembrane region" description="Helical" evidence="2">
    <location>
        <begin position="7"/>
        <end position="24"/>
    </location>
</feature>
<dbReference type="RefSeq" id="WP_114374532.1">
    <property type="nucleotide sequence ID" value="NZ_CP031092.1"/>
</dbReference>
<dbReference type="KEGG" id="rue:DT065_14310"/>
<dbReference type="Proteomes" id="UP000252100">
    <property type="component" value="Chromosome"/>
</dbReference>
<protein>
    <submittedName>
        <fullName evidence="3">Uncharacterized protein</fullName>
    </submittedName>
</protein>
<gene>
    <name evidence="3" type="ORF">DT065_14310</name>
</gene>
<keyword evidence="4" id="KW-1185">Reference proteome</keyword>